<gene>
    <name evidence="8" type="ORF">BDY21DRAFT_387469</name>
</gene>
<proteinExistence type="inferred from homology"/>
<dbReference type="InterPro" id="IPR036390">
    <property type="entry name" value="WH_DNA-bd_sf"/>
</dbReference>
<organism evidence="8 9">
    <name type="scientific">Lineolata rhizophorae</name>
    <dbReference type="NCBI Taxonomy" id="578093"/>
    <lineage>
        <taxon>Eukaryota</taxon>
        <taxon>Fungi</taxon>
        <taxon>Dikarya</taxon>
        <taxon>Ascomycota</taxon>
        <taxon>Pezizomycotina</taxon>
        <taxon>Dothideomycetes</taxon>
        <taxon>Dothideomycetes incertae sedis</taxon>
        <taxon>Lineolatales</taxon>
        <taxon>Lineolataceae</taxon>
        <taxon>Lineolata</taxon>
    </lineage>
</organism>
<evidence type="ECO:0000313" key="8">
    <source>
        <dbReference type="EMBL" id="KAF2454687.1"/>
    </source>
</evidence>
<evidence type="ECO:0000256" key="1">
    <source>
        <dbReference type="ARBA" id="ARBA00004123"/>
    </source>
</evidence>
<comment type="function">
    <text evidence="6">DNA-dependent RNA polymerase catalyzes the transcription of DNA into RNA using the four ribonucleoside triphosphates as substrates. Specific peripheric component of RNA polymerase III which synthesizes small RNAs, such as 5S rRNA and tRNAs.</text>
</comment>
<dbReference type="PANTHER" id="PTHR12780">
    <property type="entry name" value="RNA POLYMERASE III DNA DIRECTED , 39KD SUBUNIT-RELATED"/>
    <property type="match status" value="1"/>
</dbReference>
<dbReference type="SUPFAM" id="SSF46785">
    <property type="entry name" value="Winged helix' DNA-binding domain"/>
    <property type="match status" value="1"/>
</dbReference>
<dbReference type="Proteomes" id="UP000799766">
    <property type="component" value="Unassembled WGS sequence"/>
</dbReference>
<dbReference type="GO" id="GO:0005666">
    <property type="term" value="C:RNA polymerase III complex"/>
    <property type="evidence" value="ECO:0007669"/>
    <property type="project" value="UniProtKB-UniRule"/>
</dbReference>
<feature type="region of interest" description="Disordered" evidence="7">
    <location>
        <begin position="224"/>
        <end position="251"/>
    </location>
</feature>
<comment type="similarity">
    <text evidence="2 6">Belongs to the eukaryotic RPC34/RPC39 RNA polymerase subunit family.</text>
</comment>
<dbReference type="InterPro" id="IPR007832">
    <property type="entry name" value="RNA_pol_Rpc34"/>
</dbReference>
<dbReference type="Gene3D" id="1.10.10.10">
    <property type="entry name" value="Winged helix-like DNA-binding domain superfamily/Winged helix DNA-binding domain"/>
    <property type="match status" value="1"/>
</dbReference>
<keyword evidence="3 6" id="KW-0240">DNA-directed RNA polymerase</keyword>
<comment type="subcellular location">
    <subcellularLocation>
        <location evidence="1 6">Nucleus</location>
    </subcellularLocation>
</comment>
<dbReference type="OrthoDB" id="613763at2759"/>
<feature type="compositionally biased region" description="Basic residues" evidence="7">
    <location>
        <begin position="194"/>
        <end position="203"/>
    </location>
</feature>
<evidence type="ECO:0000256" key="2">
    <source>
        <dbReference type="ARBA" id="ARBA00011038"/>
    </source>
</evidence>
<dbReference type="InterPro" id="IPR016049">
    <property type="entry name" value="RNA_pol_Rpc34-like"/>
</dbReference>
<evidence type="ECO:0000256" key="5">
    <source>
        <dbReference type="ARBA" id="ARBA00023242"/>
    </source>
</evidence>
<name>A0A6A6NT59_9PEZI</name>
<dbReference type="Pfam" id="PF05158">
    <property type="entry name" value="RNA_pol_Rpc34"/>
    <property type="match status" value="2"/>
</dbReference>
<protein>
    <recommendedName>
        <fullName evidence="6">DNA-directed RNA polymerase III subunit RPC6</fullName>
        <shortName evidence="6">RNA polymerase III subunit C6</shortName>
    </recommendedName>
</protein>
<evidence type="ECO:0000256" key="6">
    <source>
        <dbReference type="PIRNR" id="PIRNR028763"/>
    </source>
</evidence>
<evidence type="ECO:0000313" key="9">
    <source>
        <dbReference type="Proteomes" id="UP000799766"/>
    </source>
</evidence>
<feature type="region of interest" description="Disordered" evidence="7">
    <location>
        <begin position="189"/>
        <end position="212"/>
    </location>
</feature>
<evidence type="ECO:0000256" key="7">
    <source>
        <dbReference type="SAM" id="MobiDB-lite"/>
    </source>
</evidence>
<keyword evidence="9" id="KW-1185">Reference proteome</keyword>
<keyword evidence="5 6" id="KW-0539">Nucleus</keyword>
<reference evidence="8" key="1">
    <citation type="journal article" date="2020" name="Stud. Mycol.">
        <title>101 Dothideomycetes genomes: a test case for predicting lifestyles and emergence of pathogens.</title>
        <authorList>
            <person name="Haridas S."/>
            <person name="Albert R."/>
            <person name="Binder M."/>
            <person name="Bloem J."/>
            <person name="Labutti K."/>
            <person name="Salamov A."/>
            <person name="Andreopoulos B."/>
            <person name="Baker S."/>
            <person name="Barry K."/>
            <person name="Bills G."/>
            <person name="Bluhm B."/>
            <person name="Cannon C."/>
            <person name="Castanera R."/>
            <person name="Culley D."/>
            <person name="Daum C."/>
            <person name="Ezra D."/>
            <person name="Gonzalez J."/>
            <person name="Henrissat B."/>
            <person name="Kuo A."/>
            <person name="Liang C."/>
            <person name="Lipzen A."/>
            <person name="Lutzoni F."/>
            <person name="Magnuson J."/>
            <person name="Mondo S."/>
            <person name="Nolan M."/>
            <person name="Ohm R."/>
            <person name="Pangilinan J."/>
            <person name="Park H.-J."/>
            <person name="Ramirez L."/>
            <person name="Alfaro M."/>
            <person name="Sun H."/>
            <person name="Tritt A."/>
            <person name="Yoshinaga Y."/>
            <person name="Zwiers L.-H."/>
            <person name="Turgeon B."/>
            <person name="Goodwin S."/>
            <person name="Spatafora J."/>
            <person name="Crous P."/>
            <person name="Grigoriev I."/>
        </authorList>
    </citation>
    <scope>NUCLEOTIDE SEQUENCE</scope>
    <source>
        <strain evidence="8">ATCC 16933</strain>
    </source>
</reference>
<evidence type="ECO:0000256" key="3">
    <source>
        <dbReference type="ARBA" id="ARBA00022478"/>
    </source>
</evidence>
<sequence>MPPATGSKADQLYERCAARHKPGHIFYQADLAGFNVADKTEMLIQLCQELVQHNLFQVLTHEGVVCWKLRSREDAAKFSCLTPHERLVYSHIEAVGTTGVARDTLRGRTTLLEAQFKRALHSLESKNFIKSFFNQKHASKRFYMLAELTPAEDASGGIFYSDGELDIDLIDGLSLFVLRFVEDASWAQVDPKKHQQQHQKGRRSVPASAIKQKKDAVQSARAHAFRSGLPGDPPRYKPPLSASGRRLVPRPPGHTYPTITEIHGFIVRSQVIQDVVPKQADIAALVEHLVFDGRLERMGVTGFRTTGITEAPCGSCPVFDLCEEGGPVNAGNCIYFAEWLETEEA</sequence>
<dbReference type="AlphaFoldDB" id="A0A6A6NT59"/>
<dbReference type="GO" id="GO:0006383">
    <property type="term" value="P:transcription by RNA polymerase III"/>
    <property type="evidence" value="ECO:0007669"/>
    <property type="project" value="UniProtKB-UniRule"/>
</dbReference>
<evidence type="ECO:0000256" key="4">
    <source>
        <dbReference type="ARBA" id="ARBA00023163"/>
    </source>
</evidence>
<dbReference type="PIRSF" id="PIRSF028763">
    <property type="entry name" value="RNA_pol_Rpc34"/>
    <property type="match status" value="1"/>
</dbReference>
<dbReference type="InterPro" id="IPR036388">
    <property type="entry name" value="WH-like_DNA-bd_sf"/>
</dbReference>
<keyword evidence="4 6" id="KW-0804">Transcription</keyword>
<accession>A0A6A6NT59</accession>
<dbReference type="EMBL" id="MU001690">
    <property type="protein sequence ID" value="KAF2454687.1"/>
    <property type="molecule type" value="Genomic_DNA"/>
</dbReference>